<dbReference type="AlphaFoldDB" id="A0A9X2ACP1"/>
<organism evidence="1 2">
    <name type="scientific">Christiangramia lutea</name>
    <dbReference type="NCBI Taxonomy" id="1607951"/>
    <lineage>
        <taxon>Bacteria</taxon>
        <taxon>Pseudomonadati</taxon>
        <taxon>Bacteroidota</taxon>
        <taxon>Flavobacteriia</taxon>
        <taxon>Flavobacteriales</taxon>
        <taxon>Flavobacteriaceae</taxon>
        <taxon>Christiangramia</taxon>
    </lineage>
</organism>
<sequence>MKNRISVVLILLMMIVLSQNIFAQNSIKIIGKVSFFENDELAYGANIETYKNNQLVDKINADLKSGNFDFTTSNKIDKIVFSFSYCYSTILENINNLNGKKLDLNEIKIYAIPNTFTRYATKEAERKDRKESRQKFRKLKKGIIIKSGKRNYLMRLKKRNGEYAFYIDFKDFQNKKIVSLNYSQQRTKVKSKSF</sequence>
<gene>
    <name evidence="1" type="ORF">ML462_15965</name>
</gene>
<proteinExistence type="predicted"/>
<evidence type="ECO:0000313" key="2">
    <source>
        <dbReference type="Proteomes" id="UP001139226"/>
    </source>
</evidence>
<dbReference type="Proteomes" id="UP001139226">
    <property type="component" value="Unassembled WGS sequence"/>
</dbReference>
<reference evidence="1" key="1">
    <citation type="submission" date="2022-03" db="EMBL/GenBank/DDBJ databases">
        <title>Gramella crocea sp. nov., isolated from activated sludge of a seafood processing plant.</title>
        <authorList>
            <person name="Zhang X."/>
        </authorList>
    </citation>
    <scope>NUCLEOTIDE SEQUENCE</scope>
    <source>
        <strain evidence="1">YJ019</strain>
    </source>
</reference>
<comment type="caution">
    <text evidence="1">The sequence shown here is derived from an EMBL/GenBank/DDBJ whole genome shotgun (WGS) entry which is preliminary data.</text>
</comment>
<protein>
    <submittedName>
        <fullName evidence="1">Uncharacterized protein</fullName>
    </submittedName>
</protein>
<keyword evidence="2" id="KW-1185">Reference proteome</keyword>
<name>A0A9X2ACP1_9FLAO</name>
<evidence type="ECO:0000313" key="1">
    <source>
        <dbReference type="EMBL" id="MCH4824667.1"/>
    </source>
</evidence>
<accession>A0A9X2ACP1</accession>
<dbReference type="EMBL" id="JAKVTV010000021">
    <property type="protein sequence ID" value="MCH4824667.1"/>
    <property type="molecule type" value="Genomic_DNA"/>
</dbReference>
<dbReference type="RefSeq" id="WP_240714831.1">
    <property type="nucleotide sequence ID" value="NZ_JAKVTV010000021.1"/>
</dbReference>